<evidence type="ECO:0000313" key="1">
    <source>
        <dbReference type="EMBL" id="SVC19486.1"/>
    </source>
</evidence>
<gene>
    <name evidence="1" type="ORF">METZ01_LOCUS272340</name>
</gene>
<reference evidence="1" key="1">
    <citation type="submission" date="2018-05" db="EMBL/GenBank/DDBJ databases">
        <authorList>
            <person name="Lanie J.A."/>
            <person name="Ng W.-L."/>
            <person name="Kazmierczak K.M."/>
            <person name="Andrzejewski T.M."/>
            <person name="Davidsen T.M."/>
            <person name="Wayne K.J."/>
            <person name="Tettelin H."/>
            <person name="Glass J.I."/>
            <person name="Rusch D."/>
            <person name="Podicherti R."/>
            <person name="Tsui H.-C.T."/>
            <person name="Winkler M.E."/>
        </authorList>
    </citation>
    <scope>NUCLEOTIDE SEQUENCE</scope>
</reference>
<dbReference type="AlphaFoldDB" id="A0A382K631"/>
<sequence>MYIPAMSFADFILFPFIRFVQVMISFVDSCPPYIYIEGLLEGKEVLNDVEKDDEKTVIYISSKRVEVDPYTFGILMIGENLRIRSTRSYRAVSIDRIIPEQGPVSTPT</sequence>
<name>A0A382K631_9ZZZZ</name>
<proteinExistence type="predicted"/>
<protein>
    <submittedName>
        <fullName evidence="1">Uncharacterized protein</fullName>
    </submittedName>
</protein>
<dbReference type="EMBL" id="UINC01078423">
    <property type="protein sequence ID" value="SVC19486.1"/>
    <property type="molecule type" value="Genomic_DNA"/>
</dbReference>
<organism evidence="1">
    <name type="scientific">marine metagenome</name>
    <dbReference type="NCBI Taxonomy" id="408172"/>
    <lineage>
        <taxon>unclassified sequences</taxon>
        <taxon>metagenomes</taxon>
        <taxon>ecological metagenomes</taxon>
    </lineage>
</organism>
<accession>A0A382K631</accession>